<feature type="compositionally biased region" description="Polar residues" evidence="1">
    <location>
        <begin position="1057"/>
        <end position="1073"/>
    </location>
</feature>
<evidence type="ECO:0000313" key="2">
    <source>
        <dbReference type="EMBL" id="KAJ2929516.1"/>
    </source>
</evidence>
<keyword evidence="3" id="KW-1185">Reference proteome</keyword>
<feature type="region of interest" description="Disordered" evidence="1">
    <location>
        <begin position="154"/>
        <end position="173"/>
    </location>
</feature>
<feature type="region of interest" description="Disordered" evidence="1">
    <location>
        <begin position="1056"/>
        <end position="1077"/>
    </location>
</feature>
<feature type="compositionally biased region" description="Acidic residues" evidence="1">
    <location>
        <begin position="631"/>
        <end position="646"/>
    </location>
</feature>
<organism evidence="2 3">
    <name type="scientific">Candolleomyces eurysporus</name>
    <dbReference type="NCBI Taxonomy" id="2828524"/>
    <lineage>
        <taxon>Eukaryota</taxon>
        <taxon>Fungi</taxon>
        <taxon>Dikarya</taxon>
        <taxon>Basidiomycota</taxon>
        <taxon>Agaricomycotina</taxon>
        <taxon>Agaricomycetes</taxon>
        <taxon>Agaricomycetidae</taxon>
        <taxon>Agaricales</taxon>
        <taxon>Agaricineae</taxon>
        <taxon>Psathyrellaceae</taxon>
        <taxon>Candolleomyces</taxon>
    </lineage>
</organism>
<dbReference type="AlphaFoldDB" id="A0A9W8J5H0"/>
<proteinExistence type="predicted"/>
<feature type="region of interest" description="Disordered" evidence="1">
    <location>
        <begin position="965"/>
        <end position="1042"/>
    </location>
</feature>
<feature type="compositionally biased region" description="Acidic residues" evidence="1">
    <location>
        <begin position="163"/>
        <end position="172"/>
    </location>
</feature>
<feature type="compositionally biased region" description="Basic and acidic residues" evidence="1">
    <location>
        <begin position="488"/>
        <end position="497"/>
    </location>
</feature>
<gene>
    <name evidence="2" type="ORF">H1R20_g7577</name>
</gene>
<feature type="non-terminal residue" evidence="2">
    <location>
        <position position="1"/>
    </location>
</feature>
<feature type="region of interest" description="Disordered" evidence="1">
    <location>
        <begin position="518"/>
        <end position="539"/>
    </location>
</feature>
<feature type="region of interest" description="Disordered" evidence="1">
    <location>
        <begin position="588"/>
        <end position="844"/>
    </location>
</feature>
<feature type="compositionally biased region" description="Gly residues" evidence="1">
    <location>
        <begin position="725"/>
        <end position="741"/>
    </location>
</feature>
<feature type="compositionally biased region" description="Low complexity" evidence="1">
    <location>
        <begin position="7"/>
        <end position="21"/>
    </location>
</feature>
<feature type="compositionally biased region" description="Polar residues" evidence="1">
    <location>
        <begin position="829"/>
        <end position="838"/>
    </location>
</feature>
<dbReference type="Proteomes" id="UP001140091">
    <property type="component" value="Unassembled WGS sequence"/>
</dbReference>
<feature type="compositionally biased region" description="Basic and acidic residues" evidence="1">
    <location>
        <begin position="616"/>
        <end position="626"/>
    </location>
</feature>
<comment type="caution">
    <text evidence="2">The sequence shown here is derived from an EMBL/GenBank/DDBJ whole genome shotgun (WGS) entry which is preliminary data.</text>
</comment>
<feature type="region of interest" description="Disordered" evidence="1">
    <location>
        <begin position="448"/>
        <end position="500"/>
    </location>
</feature>
<feature type="compositionally biased region" description="Polar residues" evidence="1">
    <location>
        <begin position="73"/>
        <end position="102"/>
    </location>
</feature>
<feature type="region of interest" description="Disordered" evidence="1">
    <location>
        <begin position="1"/>
        <end position="102"/>
    </location>
</feature>
<reference evidence="2" key="1">
    <citation type="submission" date="2022-06" db="EMBL/GenBank/DDBJ databases">
        <title>Genome Sequence of Candolleomyces eurysporus.</title>
        <authorList>
            <person name="Buettner E."/>
        </authorList>
    </citation>
    <scope>NUCLEOTIDE SEQUENCE</scope>
    <source>
        <strain evidence="2">VTCC 930004</strain>
    </source>
</reference>
<evidence type="ECO:0000313" key="3">
    <source>
        <dbReference type="Proteomes" id="UP001140091"/>
    </source>
</evidence>
<dbReference type="EMBL" id="JANBPK010000869">
    <property type="protein sequence ID" value="KAJ2929516.1"/>
    <property type="molecule type" value="Genomic_DNA"/>
</dbReference>
<name>A0A9W8J5H0_9AGAR</name>
<evidence type="ECO:0000256" key="1">
    <source>
        <dbReference type="SAM" id="MobiDB-lite"/>
    </source>
</evidence>
<feature type="compositionally biased region" description="Low complexity" evidence="1">
    <location>
        <begin position="647"/>
        <end position="678"/>
    </location>
</feature>
<feature type="compositionally biased region" description="Basic and acidic residues" evidence="1">
    <location>
        <begin position="688"/>
        <end position="703"/>
    </location>
</feature>
<sequence>MAGFGGSSSIASASASPMSAAHTVNTAALTSSGVNQPDDEDMQLGGWSFPPVPPPKPSRASLGLGLGPGVGVRTQTRSRSGSDANLLSTYSTSPGFRTPPGTSILSAVGTPSGGGRVVSEVEGGAGTRHAVYIVDSEEVSRRLGELLENRNSTLFSSAGHTAEEDDEDDLEDWESRRRTVVAVTIDADAGQEGEEERSAHPERIMEEVQEQQRRPQADPVLPLGDLFAPRRPAPLVHSASMPVVPQYNTSPPASVADSRPVTPPPSLGHRPSYSVGTMINVTPTRKAPYPPSSQMHTPRRQWNVADAAPADGGSPVMGVTTPPPIHLPPPMNEQGCLGSTGAQRECGAFEGGVEFEGSLKVSVQVVVVVVEPLEVVVQGSFEVVVEGAFEIAVQGVGVSSPAGSSVVAAAAFAAVVPGCCASVGCCADFDQGGFGEEVGAAAEEAASGSSAGLGVGSGDESGASRLSRRSMVERSEEEGYGYGSGSAYHEREESGEMEHDEEIEALRREMGFDQHLDGRRHHHHQQHFEDNDEEMGFRSSRRTSEYLGEGEDTLRAHRDRPALHVHVRSSKRWSVDSVVLKDLPPQAIPTSPPLPPIPQSAPAVHDDHQRRHQRHQAVEEPPKIERSMSYFDDDYSDNEDDLEDPDLMPMMGMAMMGKKNSNGSNGASGSGVVNGNESVRSRMGWGRRSRDEKKDEKEKDKSKSAPSSPVITRKSREEKRKSFGRGDGNVGGGEEGSGQGKSRGRLASFFSKLAGSGSAASSASPSTTTSSPSAYSPAGAHERKIMTNASEPDLRSTNGAWEALPSERVPPVPPVPPLHTLPRMESRTSLKSFGSQGKSKSRRATMISQQWDDEDYGNVISGGTGVGNSVPPTPSSLASGFSLTAGTSPRESRASSIIGGIGPNGLSPNLRTSRSVSNLNLLVNRGGIQELGAGTSGWMVSPPATPGMEHGFNVSEHAFATSYSPQQQLPGMGDVLRKSDDSGSSLPPPPVPPKDFAQGGKHEWPPSPSLPSIPGSAASTNGLFPPGISVPNGNGNGAVMNPDKARDRMMVRLRLKSSPSLGSLRTQQQQSQGGKKLRNFAARMMGKEEFA</sequence>
<feature type="compositionally biased region" description="Low complexity" evidence="1">
    <location>
        <begin position="754"/>
        <end position="779"/>
    </location>
</feature>
<feature type="compositionally biased region" description="Polar residues" evidence="1">
    <location>
        <begin position="22"/>
        <end position="35"/>
    </location>
</feature>
<feature type="compositionally biased region" description="Pro residues" evidence="1">
    <location>
        <begin position="808"/>
        <end position="819"/>
    </location>
</feature>
<accession>A0A9W8J5H0</accession>
<feature type="compositionally biased region" description="Polar residues" evidence="1">
    <location>
        <begin position="787"/>
        <end position="799"/>
    </location>
</feature>
<feature type="region of interest" description="Disordered" evidence="1">
    <location>
        <begin position="249"/>
        <end position="275"/>
    </location>
</feature>
<feature type="compositionally biased region" description="Pro residues" evidence="1">
    <location>
        <begin position="588"/>
        <end position="599"/>
    </location>
</feature>
<protein>
    <submittedName>
        <fullName evidence="2">Uncharacterized protein</fullName>
    </submittedName>
</protein>